<comment type="cofactor">
    <cofactor evidence="1">
        <name>pyridoxal 5'-phosphate</name>
        <dbReference type="ChEBI" id="CHEBI:597326"/>
    </cofactor>
</comment>
<dbReference type="Pfam" id="PF00155">
    <property type="entry name" value="Aminotran_1_2"/>
    <property type="match status" value="1"/>
</dbReference>
<dbReference type="GO" id="GO:0030170">
    <property type="term" value="F:pyridoxal phosphate binding"/>
    <property type="evidence" value="ECO:0007669"/>
    <property type="project" value="InterPro"/>
</dbReference>
<evidence type="ECO:0000256" key="12">
    <source>
        <dbReference type="ARBA" id="ARBA00041746"/>
    </source>
</evidence>
<evidence type="ECO:0000256" key="4">
    <source>
        <dbReference type="ARBA" id="ARBA00012753"/>
    </source>
</evidence>
<evidence type="ECO:0000256" key="3">
    <source>
        <dbReference type="ARBA" id="ARBA00011738"/>
    </source>
</evidence>
<evidence type="ECO:0000256" key="13">
    <source>
        <dbReference type="ARBA" id="ARBA00041887"/>
    </source>
</evidence>
<dbReference type="PANTHER" id="PTHR11879">
    <property type="entry name" value="ASPARTATE AMINOTRANSFERASE"/>
    <property type="match status" value="1"/>
</dbReference>
<evidence type="ECO:0000256" key="8">
    <source>
        <dbReference type="ARBA" id="ARBA00037556"/>
    </source>
</evidence>
<evidence type="ECO:0000256" key="7">
    <source>
        <dbReference type="ARBA" id="ARBA00022898"/>
    </source>
</evidence>
<reference evidence="18" key="1">
    <citation type="submission" date="2024-06" db="UniProtKB">
        <authorList>
            <consortium name="Ensembl"/>
        </authorList>
    </citation>
    <scope>IDENTIFICATION</scope>
</reference>
<evidence type="ECO:0000256" key="9">
    <source>
        <dbReference type="ARBA" id="ARBA00040891"/>
    </source>
</evidence>
<dbReference type="OMA" id="NWEHICK"/>
<dbReference type="SUPFAM" id="SSF53383">
    <property type="entry name" value="PLP-dependent transferases"/>
    <property type="match status" value="1"/>
</dbReference>
<evidence type="ECO:0000256" key="10">
    <source>
        <dbReference type="ARBA" id="ARBA00041257"/>
    </source>
</evidence>
<dbReference type="HOGENOM" id="CLU_032440_1_0_1"/>
<evidence type="ECO:0000256" key="5">
    <source>
        <dbReference type="ARBA" id="ARBA00022576"/>
    </source>
</evidence>
<dbReference type="InterPro" id="IPR000796">
    <property type="entry name" value="Asp_trans"/>
</dbReference>
<protein>
    <recommendedName>
        <fullName evidence="9">Aspartate aminotransferase, mitochondrial</fullName>
        <ecNumber evidence="4">2.6.1.1</ecNumber>
    </recommendedName>
    <alternativeName>
        <fullName evidence="11">Fatty acid-binding protein</fullName>
    </alternativeName>
    <alternativeName>
        <fullName evidence="16">Glutamate oxaloacetate transaminase 2</fullName>
    </alternativeName>
    <alternativeName>
        <fullName evidence="10">Kynurenine aminotransferase 4</fullName>
    </alternativeName>
    <alternativeName>
        <fullName evidence="15">Kynurenine aminotransferase IV</fullName>
    </alternativeName>
    <alternativeName>
        <fullName evidence="14">Kynurenine--oxoglutarate transaminase 4</fullName>
    </alternativeName>
    <alternativeName>
        <fullName evidence="12">Kynurenine--oxoglutarate transaminase IV</fullName>
    </alternativeName>
    <alternativeName>
        <fullName evidence="13">Plasma membrane-associated fatty acid-binding protein</fullName>
    </alternativeName>
</protein>
<dbReference type="PANTHER" id="PTHR11879:SF22">
    <property type="entry name" value="ASPARTATE AMINOTRANSFERASE, MITOCHONDRIAL"/>
    <property type="match status" value="1"/>
</dbReference>
<dbReference type="Gene3D" id="3.90.1150.10">
    <property type="entry name" value="Aspartate Aminotransferase, domain 1"/>
    <property type="match status" value="1"/>
</dbReference>
<dbReference type="Ensembl" id="ENSMPUT00000013169.1">
    <property type="protein sequence ID" value="ENSMPUP00000012960.1"/>
    <property type="gene ID" value="ENSMPUG00000013057.1"/>
</dbReference>
<dbReference type="InterPro" id="IPR004839">
    <property type="entry name" value="Aminotransferase_I/II_large"/>
</dbReference>
<evidence type="ECO:0000259" key="17">
    <source>
        <dbReference type="Pfam" id="PF00155"/>
    </source>
</evidence>
<dbReference type="GO" id="GO:0004069">
    <property type="term" value="F:L-aspartate:2-oxoglutarate aminotransferase activity"/>
    <property type="evidence" value="ECO:0007669"/>
    <property type="project" value="UniProtKB-EC"/>
</dbReference>
<dbReference type="InterPro" id="IPR015422">
    <property type="entry name" value="PyrdxlP-dep_Trfase_small"/>
</dbReference>
<dbReference type="eggNOG" id="KOG1411">
    <property type="taxonomic scope" value="Eukaryota"/>
</dbReference>
<evidence type="ECO:0000256" key="6">
    <source>
        <dbReference type="ARBA" id="ARBA00022679"/>
    </source>
</evidence>
<dbReference type="GO" id="GO:0006533">
    <property type="term" value="P:L-aspartate catabolic process"/>
    <property type="evidence" value="ECO:0007669"/>
    <property type="project" value="TreeGrafter"/>
</dbReference>
<feature type="domain" description="Aminotransferase class I/classII large" evidence="17">
    <location>
        <begin position="2"/>
        <end position="329"/>
    </location>
</feature>
<evidence type="ECO:0000256" key="11">
    <source>
        <dbReference type="ARBA" id="ARBA00041432"/>
    </source>
</evidence>
<dbReference type="Gene3D" id="3.40.640.10">
    <property type="entry name" value="Type I PLP-dependent aspartate aminotransferase-like (Major domain)"/>
    <property type="match status" value="1"/>
</dbReference>
<proteinExistence type="inferred from homology"/>
<evidence type="ECO:0000256" key="1">
    <source>
        <dbReference type="ARBA" id="ARBA00001933"/>
    </source>
</evidence>
<dbReference type="AlphaFoldDB" id="M3YNQ3"/>
<evidence type="ECO:0000256" key="14">
    <source>
        <dbReference type="ARBA" id="ARBA00042867"/>
    </source>
</evidence>
<dbReference type="InterPro" id="IPR015424">
    <property type="entry name" value="PyrdxlP-dep_Trfase"/>
</dbReference>
<dbReference type="EMBL" id="AEYP01103624">
    <property type="status" value="NOT_ANNOTATED_CDS"/>
    <property type="molecule type" value="Genomic_DNA"/>
</dbReference>
<name>M3YNQ3_MUSPF</name>
<evidence type="ECO:0000256" key="16">
    <source>
        <dbReference type="ARBA" id="ARBA00043057"/>
    </source>
</evidence>
<dbReference type="InterPro" id="IPR015421">
    <property type="entry name" value="PyrdxlP-dep_Trfase_major"/>
</dbReference>
<comment type="subunit">
    <text evidence="3">Homodimer.</text>
</comment>
<dbReference type="EC" id="2.6.1.1" evidence="4"/>
<keyword evidence="6" id="KW-0808">Transferase</keyword>
<dbReference type="PRINTS" id="PR00799">
    <property type="entry name" value="TRANSAMINASE"/>
</dbReference>
<dbReference type="GO" id="GO:0005739">
    <property type="term" value="C:mitochondrion"/>
    <property type="evidence" value="ECO:0007669"/>
    <property type="project" value="TreeGrafter"/>
</dbReference>
<comment type="function">
    <text evidence="8">Catalyzes the irreversible transamination of the L-tryptophan metabolite L-kynurenine to form kynurenic acid (KA). As a member of the malate-aspartate shuttle, it has a key role in the intracellular NAD(H) redox balance. Is important for metabolite exchange between mitochondria and cytosol, and for amino acid metabolism. Facilitates cellular uptake of long-chain free fatty acids.</text>
</comment>
<organism evidence="18">
    <name type="scientific">Mustela putorius furo</name>
    <name type="common">European domestic ferret</name>
    <name type="synonym">Mustela furo</name>
    <dbReference type="NCBI Taxonomy" id="9669"/>
    <lineage>
        <taxon>Eukaryota</taxon>
        <taxon>Metazoa</taxon>
        <taxon>Chordata</taxon>
        <taxon>Craniata</taxon>
        <taxon>Vertebrata</taxon>
        <taxon>Euteleostomi</taxon>
        <taxon>Mammalia</taxon>
        <taxon>Eutheria</taxon>
        <taxon>Laurasiatheria</taxon>
        <taxon>Carnivora</taxon>
        <taxon>Caniformia</taxon>
        <taxon>Musteloidea</taxon>
        <taxon>Mustelidae</taxon>
        <taxon>Mustelinae</taxon>
        <taxon>Mustela</taxon>
    </lineage>
</organism>
<evidence type="ECO:0000313" key="18">
    <source>
        <dbReference type="Ensembl" id="ENSMPUP00000012960.1"/>
    </source>
</evidence>
<keyword evidence="5" id="KW-0032">Aminotransferase</keyword>
<dbReference type="GeneTree" id="ENSGT00950000183082"/>
<dbReference type="STRING" id="9669.ENSMPUP00000012960"/>
<accession>M3YNQ3</accession>
<comment type="similarity">
    <text evidence="2">Belongs to the class-I pyridoxal-phosphate-dependent aminotransferase family.</text>
</comment>
<dbReference type="InParanoid" id="M3YNQ3"/>
<evidence type="ECO:0000256" key="15">
    <source>
        <dbReference type="ARBA" id="ARBA00042891"/>
    </source>
</evidence>
<keyword evidence="7" id="KW-0663">Pyridoxal phosphate</keyword>
<sequence>EYLPIVGVAEFCKAFVELALGEKNEVFKSSQYVTKQAISGTRTLRIRDSLLQRFFKFSPNHPREIIHLSSGTLACTFMVIDPVGSYSQPIFLVFGCDFISTLEDISKMLQQNVLLHVCAHNPTGVDFHPEQWKEIATVVKKIIIFVFFGMAYQGFASGDGNKDAWDTCHFIFIEQGINVCLCPSYARNTGLYSEPVGTFTVVCKDTDEAKRVESQLKILTSPMYPNPPVSGIWIALIIMTSPDMLQEVTGMGHHITSMWTQLVSSLKKEGFPNYCQHITDRIGMFCFRGLKPEQVERLTKEFSTYMTKEGHISVAGVTLDNLGYLAHAIHQVTKVI</sequence>
<evidence type="ECO:0000256" key="2">
    <source>
        <dbReference type="ARBA" id="ARBA00007441"/>
    </source>
</evidence>